<evidence type="ECO:0000313" key="2">
    <source>
        <dbReference type="Proteomes" id="UP000789759"/>
    </source>
</evidence>
<accession>A0A9N9NBL8</accession>
<comment type="caution">
    <text evidence="1">The sequence shown here is derived from an EMBL/GenBank/DDBJ whole genome shotgun (WGS) entry which is preliminary data.</text>
</comment>
<gene>
    <name evidence="1" type="ORF">CPELLU_LOCUS12852</name>
</gene>
<sequence length="149" mass="17669">MKFVIQKLKLADGDYVIEKNSFEIMFSQCTINNIFQMGNDIKNTIEDLVNNKIKVEDFPIIQVCIINDMFFSSDNQRLYMFQEAIRRGLNITKIPVKIRRITDLNIKWKLKGLYKIIQNNNFKNIIVSKYAKNGRVIEKNGFWNFISKY</sequence>
<organism evidence="1 2">
    <name type="scientific">Cetraspora pellucida</name>
    <dbReference type="NCBI Taxonomy" id="1433469"/>
    <lineage>
        <taxon>Eukaryota</taxon>
        <taxon>Fungi</taxon>
        <taxon>Fungi incertae sedis</taxon>
        <taxon>Mucoromycota</taxon>
        <taxon>Glomeromycotina</taxon>
        <taxon>Glomeromycetes</taxon>
        <taxon>Diversisporales</taxon>
        <taxon>Gigasporaceae</taxon>
        <taxon>Cetraspora</taxon>
    </lineage>
</organism>
<keyword evidence="2" id="KW-1185">Reference proteome</keyword>
<proteinExistence type="predicted"/>
<dbReference type="Proteomes" id="UP000789759">
    <property type="component" value="Unassembled WGS sequence"/>
</dbReference>
<dbReference type="EMBL" id="CAJVQA010012863">
    <property type="protein sequence ID" value="CAG8720093.1"/>
    <property type="molecule type" value="Genomic_DNA"/>
</dbReference>
<protein>
    <submittedName>
        <fullName evidence="1">22927_t:CDS:1</fullName>
    </submittedName>
</protein>
<evidence type="ECO:0000313" key="1">
    <source>
        <dbReference type="EMBL" id="CAG8720093.1"/>
    </source>
</evidence>
<dbReference type="AlphaFoldDB" id="A0A9N9NBL8"/>
<dbReference type="OrthoDB" id="415230at2759"/>
<name>A0A9N9NBL8_9GLOM</name>
<reference evidence="1" key="1">
    <citation type="submission" date="2021-06" db="EMBL/GenBank/DDBJ databases">
        <authorList>
            <person name="Kallberg Y."/>
            <person name="Tangrot J."/>
            <person name="Rosling A."/>
        </authorList>
    </citation>
    <scope>NUCLEOTIDE SEQUENCE</scope>
    <source>
        <strain evidence="1">FL966</strain>
    </source>
</reference>